<accession>A0A5C8Z8W3</accession>
<dbReference type="AlphaFoldDB" id="A0A5C8Z8W3"/>
<dbReference type="GO" id="GO:0016787">
    <property type="term" value="F:hydrolase activity"/>
    <property type="evidence" value="ECO:0007669"/>
    <property type="project" value="InterPro"/>
</dbReference>
<protein>
    <submittedName>
        <fullName evidence="2">TIGR01244 family phosphatase</fullName>
    </submittedName>
</protein>
<keyword evidence="3" id="KW-1185">Reference proteome</keyword>
<reference evidence="2 3" key="1">
    <citation type="submission" date="2019-07" db="EMBL/GenBank/DDBJ databases">
        <title>Reinekea sp. strain SSH23 genome sequencing and assembly.</title>
        <authorList>
            <person name="Kim I."/>
        </authorList>
    </citation>
    <scope>NUCLEOTIDE SEQUENCE [LARGE SCALE GENOMIC DNA]</scope>
    <source>
        <strain evidence="2 3">SSH23</strain>
    </source>
</reference>
<dbReference type="OrthoDB" id="9802771at2"/>
<dbReference type="NCBIfam" id="TIGR01244">
    <property type="entry name" value="TIGR01244 family sulfur transferase"/>
    <property type="match status" value="1"/>
</dbReference>
<evidence type="ECO:0000313" key="2">
    <source>
        <dbReference type="EMBL" id="TXR53290.1"/>
    </source>
</evidence>
<dbReference type="EMBL" id="VKAD01000001">
    <property type="protein sequence ID" value="TXR53290.1"/>
    <property type="molecule type" value="Genomic_DNA"/>
</dbReference>
<dbReference type="Pfam" id="PF04273">
    <property type="entry name" value="BLH_phosphatase"/>
    <property type="match status" value="1"/>
</dbReference>
<feature type="domain" description="Beta-lactamase hydrolase-like protein phosphatase-like" evidence="1">
    <location>
        <begin position="6"/>
        <end position="104"/>
    </location>
</feature>
<sequence>MSWTQIADNYFVSPQITLADVEEASRQGFDTIICNRPDAEDPGQPTFEEISAAATRAGMACIHIPMVNINISSAQVEALKPIVAEDKKVLAYCRSGRRSAVLFEATTQG</sequence>
<dbReference type="RefSeq" id="WP_147712527.1">
    <property type="nucleotide sequence ID" value="NZ_VKAD01000001.1"/>
</dbReference>
<dbReference type="InterPro" id="IPR029021">
    <property type="entry name" value="Prot-tyrosine_phosphatase-like"/>
</dbReference>
<dbReference type="Gene3D" id="3.90.190.10">
    <property type="entry name" value="Protein tyrosine phosphatase superfamily"/>
    <property type="match status" value="1"/>
</dbReference>
<dbReference type="InterPro" id="IPR005939">
    <property type="entry name" value="BLH_phosphatase-like"/>
</dbReference>
<comment type="caution">
    <text evidence="2">The sequence shown here is derived from an EMBL/GenBank/DDBJ whole genome shotgun (WGS) entry which is preliminary data.</text>
</comment>
<name>A0A5C8Z8W3_9GAMM</name>
<proteinExistence type="predicted"/>
<evidence type="ECO:0000259" key="1">
    <source>
        <dbReference type="Pfam" id="PF04273"/>
    </source>
</evidence>
<gene>
    <name evidence="2" type="ORF">FME95_01580</name>
</gene>
<dbReference type="Proteomes" id="UP000321764">
    <property type="component" value="Unassembled WGS sequence"/>
</dbReference>
<organism evidence="2 3">
    <name type="scientific">Reinekea thalattae</name>
    <dbReference type="NCBI Taxonomy" id="2593301"/>
    <lineage>
        <taxon>Bacteria</taxon>
        <taxon>Pseudomonadati</taxon>
        <taxon>Pseudomonadota</taxon>
        <taxon>Gammaproteobacteria</taxon>
        <taxon>Oceanospirillales</taxon>
        <taxon>Saccharospirillaceae</taxon>
        <taxon>Reinekea</taxon>
    </lineage>
</organism>
<evidence type="ECO:0000313" key="3">
    <source>
        <dbReference type="Proteomes" id="UP000321764"/>
    </source>
</evidence>
<dbReference type="SUPFAM" id="SSF52799">
    <property type="entry name" value="(Phosphotyrosine protein) phosphatases II"/>
    <property type="match status" value="1"/>
</dbReference>